<dbReference type="PROSITE" id="PS00455">
    <property type="entry name" value="AMP_BINDING"/>
    <property type="match status" value="1"/>
</dbReference>
<dbReference type="InterPro" id="IPR023213">
    <property type="entry name" value="CAT-like_dom_sf"/>
</dbReference>
<dbReference type="GO" id="GO:0071766">
    <property type="term" value="P:Actinobacterium-type cell wall biogenesis"/>
    <property type="evidence" value="ECO:0007669"/>
    <property type="project" value="UniProtKB-ARBA"/>
</dbReference>
<feature type="region of interest" description="Disordered" evidence="7">
    <location>
        <begin position="676"/>
        <end position="699"/>
    </location>
</feature>
<dbReference type="FunFam" id="1.10.1200.10:FF:000005">
    <property type="entry name" value="Nonribosomal peptide synthetase 1"/>
    <property type="match status" value="1"/>
</dbReference>
<dbReference type="SUPFAM" id="SSF47336">
    <property type="entry name" value="ACP-like"/>
    <property type="match status" value="2"/>
</dbReference>
<evidence type="ECO:0000259" key="8">
    <source>
        <dbReference type="PROSITE" id="PS50075"/>
    </source>
</evidence>
<dbReference type="Gene3D" id="2.30.38.10">
    <property type="entry name" value="Luciferase, Domain 3"/>
    <property type="match status" value="1"/>
</dbReference>
<keyword evidence="3" id="KW-0596">Phosphopantetheine</keyword>
<protein>
    <submittedName>
        <fullName evidence="9">Non-ribosomal peptide synthetase</fullName>
    </submittedName>
</protein>
<evidence type="ECO:0000256" key="3">
    <source>
        <dbReference type="ARBA" id="ARBA00022450"/>
    </source>
</evidence>
<dbReference type="PANTHER" id="PTHR45527">
    <property type="entry name" value="NONRIBOSOMAL PEPTIDE SYNTHETASE"/>
    <property type="match status" value="1"/>
</dbReference>
<dbReference type="InterPro" id="IPR006162">
    <property type="entry name" value="Ppantetheine_attach_site"/>
</dbReference>
<dbReference type="GO" id="GO:0006631">
    <property type="term" value="P:fatty acid metabolic process"/>
    <property type="evidence" value="ECO:0007669"/>
    <property type="project" value="UniProtKB-KW"/>
</dbReference>
<dbReference type="Pfam" id="PF00668">
    <property type="entry name" value="Condensation"/>
    <property type="match status" value="2"/>
</dbReference>
<dbReference type="FunFam" id="3.40.50.980:FF:000001">
    <property type="entry name" value="Non-ribosomal peptide synthetase"/>
    <property type="match status" value="1"/>
</dbReference>
<feature type="non-terminal residue" evidence="9">
    <location>
        <position position="2324"/>
    </location>
</feature>
<dbReference type="GO" id="GO:0003824">
    <property type="term" value="F:catalytic activity"/>
    <property type="evidence" value="ECO:0007669"/>
    <property type="project" value="InterPro"/>
</dbReference>
<evidence type="ECO:0000256" key="4">
    <source>
        <dbReference type="ARBA" id="ARBA00022553"/>
    </source>
</evidence>
<dbReference type="FunFam" id="3.40.50.980:FF:000002">
    <property type="entry name" value="Enterobactin synthetase component F"/>
    <property type="match status" value="1"/>
</dbReference>
<dbReference type="Proteomes" id="UP000234341">
    <property type="component" value="Unassembled WGS sequence"/>
</dbReference>
<comment type="cofactor">
    <cofactor evidence="1">
        <name>pantetheine 4'-phosphate</name>
        <dbReference type="ChEBI" id="CHEBI:47942"/>
    </cofactor>
</comment>
<evidence type="ECO:0000256" key="1">
    <source>
        <dbReference type="ARBA" id="ARBA00001957"/>
    </source>
</evidence>
<feature type="domain" description="Carrier" evidence="8">
    <location>
        <begin position="597"/>
        <end position="672"/>
    </location>
</feature>
<gene>
    <name evidence="9" type="ORF">CYJ10_22070</name>
</gene>
<evidence type="ECO:0000313" key="10">
    <source>
        <dbReference type="Proteomes" id="UP000234341"/>
    </source>
</evidence>
<organism evidence="9 10">
    <name type="scientific">Cupriavidus pauculus</name>
    <dbReference type="NCBI Taxonomy" id="82633"/>
    <lineage>
        <taxon>Bacteria</taxon>
        <taxon>Pseudomonadati</taxon>
        <taxon>Pseudomonadota</taxon>
        <taxon>Betaproteobacteria</taxon>
        <taxon>Burkholderiales</taxon>
        <taxon>Burkholderiaceae</taxon>
        <taxon>Cupriavidus</taxon>
    </lineage>
</organism>
<dbReference type="GO" id="GO:0008610">
    <property type="term" value="P:lipid biosynthetic process"/>
    <property type="evidence" value="ECO:0007669"/>
    <property type="project" value="InterPro"/>
</dbReference>
<proteinExistence type="inferred from homology"/>
<dbReference type="FunFam" id="3.40.50.12780:FF:000013">
    <property type="entry name" value="Long-chain-fatty-acid--AMP ligase FadD32"/>
    <property type="match status" value="1"/>
</dbReference>
<accession>A0A2N5C8M9</accession>
<evidence type="ECO:0000256" key="6">
    <source>
        <dbReference type="ARBA" id="ARBA00023098"/>
    </source>
</evidence>
<evidence type="ECO:0000256" key="5">
    <source>
        <dbReference type="ARBA" id="ARBA00022832"/>
    </source>
</evidence>
<dbReference type="GO" id="GO:0043041">
    <property type="term" value="P:amino acid activation for nonribosomal peptide biosynthetic process"/>
    <property type="evidence" value="ECO:0007669"/>
    <property type="project" value="TreeGrafter"/>
</dbReference>
<dbReference type="Pfam" id="PF00550">
    <property type="entry name" value="PP-binding"/>
    <property type="match status" value="2"/>
</dbReference>
<dbReference type="Gene3D" id="3.30.559.10">
    <property type="entry name" value="Chloramphenicol acetyltransferase-like domain"/>
    <property type="match status" value="2"/>
</dbReference>
<dbReference type="GO" id="GO:0031177">
    <property type="term" value="F:phosphopantetheine binding"/>
    <property type="evidence" value="ECO:0007669"/>
    <property type="project" value="InterPro"/>
</dbReference>
<feature type="compositionally biased region" description="Basic and acidic residues" evidence="7">
    <location>
        <begin position="685"/>
        <end position="699"/>
    </location>
</feature>
<evidence type="ECO:0000256" key="2">
    <source>
        <dbReference type="ARBA" id="ARBA00006432"/>
    </source>
</evidence>
<dbReference type="EMBL" id="PJRP01000011">
    <property type="protein sequence ID" value="PLP98564.1"/>
    <property type="molecule type" value="Genomic_DNA"/>
</dbReference>
<dbReference type="GO" id="GO:0005829">
    <property type="term" value="C:cytosol"/>
    <property type="evidence" value="ECO:0007669"/>
    <property type="project" value="TreeGrafter"/>
</dbReference>
<dbReference type="SUPFAM" id="SSF52777">
    <property type="entry name" value="CoA-dependent acyltransferases"/>
    <property type="match status" value="4"/>
</dbReference>
<dbReference type="RefSeq" id="WP_146002095.1">
    <property type="nucleotide sequence ID" value="NZ_PJRP01000011.1"/>
</dbReference>
<dbReference type="InterPro" id="IPR000873">
    <property type="entry name" value="AMP-dep_synth/lig_dom"/>
</dbReference>
<dbReference type="Gene3D" id="1.10.1200.10">
    <property type="entry name" value="ACP-like"/>
    <property type="match status" value="2"/>
</dbReference>
<dbReference type="PANTHER" id="PTHR45527:SF1">
    <property type="entry name" value="FATTY ACID SYNTHASE"/>
    <property type="match status" value="1"/>
</dbReference>
<sequence length="2324" mass="248839">MKHSTGPTGGFADILTAHAETRADVVALRFLADQGDAVATLTYAQLARRARAIAAAMHAHAPPGERALLLFPSGPDYVAAFFGCLYAGIIAVPAYPPESARPQALARIVSILHDASPRLVLTTAALQPAIEAALQATGGTCRVMAVDAVDDAWADTYRPVPGTEPVAFLQYTSGSTAQPKGVMVTHDNLRANEAAIRHGFGIDAGDTIVSWLPLYHDMGLIGGLLQPIYSGVPVVLMSPQRFLQRPLCWLEAIAAYGGTVSGGPDFAYRLCAERIPDAAVAGLDLSRWRVAFSGSEPVRADTLRAFAERFASAGFQSTAVYPCYGLAEATLFVSGGQRGEGLRTLRLDRHALAEGHAVLADVQAGTPDDGEFTELADCGAVAPGHAIRIAHPDTGDACADGVMGEIWAAGDSIASGYWRNADATDAAFPERDGHRWLRTGDLGFVADGRLFIGGRQKDMIIVRGQNHYPQDVEAAVEREVEVVRKGRVAAFAITLDGEEGIGVAAEVGRGVQKLVPPQTLAAAIAQAAAQAHGEPARVVVLLQAGGMPKTSSGKLQRQACRRGWQDGNLDAYAVFENGRQAGAMNHVAPPATSTVATGLSAVEAAVAAIWSDVLQSPALQPTDNFFAVGGSSLAAARILARIDETLGVRLSLGLFFDAPELRAFAAAAGQAGASVGAAPGTNSARTHDVPADTPPRHGDFPLSPAQRRLWFLAQLEPASPAYHIAGALHVRGVLDRRALEAAFARLVQRHESLRTTFHEIDGEAVQRVHASLMPAITFEGASASASGVDEAGWIEHQMRSPFDLPAGPLLRVAVRVHDAGTATLVLTVHHLVADGWSMNVLVGEFSALYREACGAGAAGLPPLVQQYADHAVAEIARTGQAPLAGASRMEWWRSYLGDDHTPLAMPADFSPPARPQHRAGTLAFALPPALHAALRRCAERERVTLFMVLMAGFQVLLQRYCRQDAIRVGVPVANRYARQLESVIGFFVDTRVVHTVLGGAESFSALVQRIKAGQLDADRHGDVAFEQLVEALQPERGHDHHPLFQAMLNLQQRDLAPLRTLPDLAVEAVTQPVTHAKVGLYLNVEEDTEAGTLGATLHYASERFSAASMQGFRDNLLDLLQALADQPERPVGSHALASVTRREVVQAWSQGRALQAGEAWVHERIAAQAALAPDAVAVIDGAHRLHYGALDAQAIALACRLRAQGVGPDDRVAIVLGRGVQAVVAVLATLKAGAAYVPIDIEYPAGRRRDMLDDAAVTCVLTDAGHVAELAAQHGVPVLAVEDATAQSGPAMPPPATLAADHLAYVIYTSGSTGRPKGAANTHGALRSRLAWMQAEYGMGADDAVLFKTPFSFDVSVWEILLPLMSGGRVVVAAPAEHRDPQRLCELVRAHGVTTVHFVPSMLQLWIEEPGLAACSTLRRVFSGGEALSPALCVRVLHALPNVRFDNRYGPSEATINATWWRCDGATPALTRVPIGTPIPDSAVRILDARLNPVPPGVPGELYLGGEGVARGYMGRPAQTAERFVADPLATRPGARLYRTGDLARWREDGVIEYLGRIDDQVKLRGLRIELGEIEAQLQALPGITAAAVRVCGEPGRERLAGYVAAEAAEAAQDHARPAALRAALAQRLPDYMVPAVILVMPSLPRLPSGKIDRRALPDIGAEAPAGVRRLPQAPEALAIAGIWQQILQVPEVGLDDDFFALGGHSLLAMQVVSRVRAAFDVALPLRALFDAPVLEDFAACVCAAVEAGQPTDAPALVPVARDADLPLSHSQERMWFLWRSEPDGVAYNVGGAVRLTGTLDAPALQRALDALLLRHESLRTTFPAVGGVPVQRIAAAPDVRIAQVDLRGLPASGRPDALDRLADTEANTPFDLERGPLLRMTLVAEADAQHVLLVTIHHIVSEGWAMDVFAEEFATLYGAMVVGDDAIAALPPLPVQYADYAVWQRKWLASGERARQLDYWRTRLGNEHPVLELPSDRPRQAVQSTRGDIYRFELDDALSARIRQFGTEHGVTLFMTVSATLFALMYRYSGQPLLRLGFPVANRVRPELEGLIGAFLNTLVLQCEIDATTTVADLFAQVRRAAVEAQNHQDLPFHQLVDALQPRRSAAHSPLFQAMVNVQRWRFQQTRDVAGLNLTFLPNDSRATKFDLMLDVTDIDARLGCMLTYSTDLFDRDTVARMASHWLQLLRAMVCMPDSRVAALPMIDADARMVLRGMGAPSAAASHAVDTLHARIEAHAADRPDAVAVVFEDERLTYAELNTRANRLAHALIGRGVGPEVKVGIAARRSAELVVGLLAILKAGGAYVPLDPDYPPERLAYMIEDSG</sequence>
<dbReference type="InterPro" id="IPR036736">
    <property type="entry name" value="ACP-like_sf"/>
</dbReference>
<dbReference type="Gene3D" id="3.30.300.30">
    <property type="match status" value="2"/>
</dbReference>
<comment type="caution">
    <text evidence="9">The sequence shown here is derived from an EMBL/GenBank/DDBJ whole genome shotgun (WGS) entry which is preliminary data.</text>
</comment>
<dbReference type="PROSITE" id="PS50075">
    <property type="entry name" value="CARRIER"/>
    <property type="match status" value="2"/>
</dbReference>
<dbReference type="InterPro" id="IPR025110">
    <property type="entry name" value="AMP-bd_C"/>
</dbReference>
<dbReference type="InterPro" id="IPR045851">
    <property type="entry name" value="AMP-bd_C_sf"/>
</dbReference>
<dbReference type="GO" id="GO:0044550">
    <property type="term" value="P:secondary metabolite biosynthetic process"/>
    <property type="evidence" value="ECO:0007669"/>
    <property type="project" value="TreeGrafter"/>
</dbReference>
<dbReference type="InterPro" id="IPR020806">
    <property type="entry name" value="PKS_PP-bd"/>
</dbReference>
<dbReference type="NCBIfam" id="TIGR01733">
    <property type="entry name" value="AA-adenyl-dom"/>
    <property type="match status" value="1"/>
</dbReference>
<evidence type="ECO:0000256" key="7">
    <source>
        <dbReference type="SAM" id="MobiDB-lite"/>
    </source>
</evidence>
<dbReference type="InterPro" id="IPR042099">
    <property type="entry name" value="ANL_N_sf"/>
</dbReference>
<dbReference type="FunFam" id="3.30.559.10:FF:000012">
    <property type="entry name" value="Non-ribosomal peptide synthetase"/>
    <property type="match status" value="1"/>
</dbReference>
<dbReference type="FunFam" id="2.30.38.10:FF:000001">
    <property type="entry name" value="Non-ribosomal peptide synthetase PvdI"/>
    <property type="match status" value="1"/>
</dbReference>
<keyword evidence="5" id="KW-0276">Fatty acid metabolism</keyword>
<dbReference type="InterPro" id="IPR010071">
    <property type="entry name" value="AA_adenyl_dom"/>
</dbReference>
<dbReference type="SMART" id="SM00823">
    <property type="entry name" value="PKS_PP"/>
    <property type="match status" value="2"/>
</dbReference>
<dbReference type="InterPro" id="IPR040097">
    <property type="entry name" value="FAAL/FAAC"/>
</dbReference>
<dbReference type="CDD" id="cd19531">
    <property type="entry name" value="LCL_NRPS-like"/>
    <property type="match status" value="2"/>
</dbReference>
<dbReference type="InterPro" id="IPR009081">
    <property type="entry name" value="PP-bd_ACP"/>
</dbReference>
<evidence type="ECO:0000313" key="9">
    <source>
        <dbReference type="EMBL" id="PLP98564.1"/>
    </source>
</evidence>
<dbReference type="CDD" id="cd17646">
    <property type="entry name" value="A_NRPS_AB3403-like"/>
    <property type="match status" value="1"/>
</dbReference>
<keyword evidence="6" id="KW-0443">Lipid metabolism</keyword>
<dbReference type="Pfam" id="PF00501">
    <property type="entry name" value="AMP-binding"/>
    <property type="match status" value="3"/>
</dbReference>
<dbReference type="SUPFAM" id="SSF56801">
    <property type="entry name" value="Acetyl-CoA synthetase-like"/>
    <property type="match status" value="3"/>
</dbReference>
<dbReference type="Pfam" id="PF13193">
    <property type="entry name" value="AMP-binding_C"/>
    <property type="match status" value="1"/>
</dbReference>
<dbReference type="CDD" id="cd05931">
    <property type="entry name" value="FAAL"/>
    <property type="match status" value="1"/>
</dbReference>
<dbReference type="FunFam" id="3.40.50.12780:FF:000012">
    <property type="entry name" value="Non-ribosomal peptide synthetase"/>
    <property type="match status" value="1"/>
</dbReference>
<dbReference type="Gene3D" id="3.40.50.12780">
    <property type="entry name" value="N-terminal domain of ligase-like"/>
    <property type="match status" value="2"/>
</dbReference>
<comment type="similarity">
    <text evidence="2">Belongs to the ATP-dependent AMP-binding enzyme family.</text>
</comment>
<dbReference type="Gene3D" id="3.40.50.980">
    <property type="match status" value="2"/>
</dbReference>
<dbReference type="Gene3D" id="3.30.559.30">
    <property type="entry name" value="Nonribosomal peptide synthetase, condensation domain"/>
    <property type="match status" value="2"/>
</dbReference>
<dbReference type="InterPro" id="IPR020845">
    <property type="entry name" value="AMP-binding_CS"/>
</dbReference>
<feature type="domain" description="Carrier" evidence="8">
    <location>
        <begin position="1671"/>
        <end position="1746"/>
    </location>
</feature>
<name>A0A2N5C8M9_9BURK</name>
<dbReference type="PROSITE" id="PS00012">
    <property type="entry name" value="PHOSPHOPANTETHEINE"/>
    <property type="match status" value="2"/>
</dbReference>
<reference evidence="9 10" key="1">
    <citation type="submission" date="2017-12" db="EMBL/GenBank/DDBJ databases">
        <title>Genome sequence of the active heterotrophic nitrifier-denitrifier, Cupriavidus pauculus UM1.</title>
        <authorList>
            <person name="Putonti C."/>
            <person name="Castignetti D."/>
        </authorList>
    </citation>
    <scope>NUCLEOTIDE SEQUENCE [LARGE SCALE GENOMIC DNA]</scope>
    <source>
        <strain evidence="9 10">UM1</strain>
    </source>
</reference>
<dbReference type="OrthoDB" id="6297021at2"/>
<keyword evidence="4" id="KW-0597">Phosphoprotein</keyword>
<dbReference type="InterPro" id="IPR001242">
    <property type="entry name" value="Condensation_dom"/>
</dbReference>